<dbReference type="PROSITE" id="PS51186">
    <property type="entry name" value="GNAT"/>
    <property type="match status" value="1"/>
</dbReference>
<dbReference type="InterPro" id="IPR016181">
    <property type="entry name" value="Acyl_CoA_acyltransferase"/>
</dbReference>
<dbReference type="EC" id="2.3.1.266" evidence="3"/>
<dbReference type="CDD" id="cd04301">
    <property type="entry name" value="NAT_SF"/>
    <property type="match status" value="1"/>
</dbReference>
<dbReference type="EMBL" id="SSHH01000002">
    <property type="protein sequence ID" value="TIX50514.1"/>
    <property type="molecule type" value="Genomic_DNA"/>
</dbReference>
<dbReference type="AlphaFoldDB" id="A0A4T3F0Q1"/>
<dbReference type="PANTHER" id="PTHR43877:SF2">
    <property type="entry name" value="AMINOALKYLPHOSPHONATE N-ACETYLTRANSFERASE-RELATED"/>
    <property type="match status" value="1"/>
</dbReference>
<accession>A0A4T3F0Q1</accession>
<dbReference type="InterPro" id="IPR000182">
    <property type="entry name" value="GNAT_dom"/>
</dbReference>
<evidence type="ECO:0000256" key="3">
    <source>
        <dbReference type="RuleBase" id="RU363094"/>
    </source>
</evidence>
<keyword evidence="6" id="KW-1185">Reference proteome</keyword>
<organism evidence="5 6">
    <name type="scientific">Alteraurantiacibacter aquimixticola</name>
    <dbReference type="NCBI Taxonomy" id="2489173"/>
    <lineage>
        <taxon>Bacteria</taxon>
        <taxon>Pseudomonadati</taxon>
        <taxon>Pseudomonadota</taxon>
        <taxon>Alphaproteobacteria</taxon>
        <taxon>Sphingomonadales</taxon>
        <taxon>Erythrobacteraceae</taxon>
        <taxon>Alteraurantiacibacter</taxon>
    </lineage>
</organism>
<dbReference type="Pfam" id="PF00583">
    <property type="entry name" value="Acetyltransf_1"/>
    <property type="match status" value="1"/>
</dbReference>
<keyword evidence="3" id="KW-0963">Cytoplasm</keyword>
<dbReference type="NCBIfam" id="TIGR01575">
    <property type="entry name" value="rimI"/>
    <property type="match status" value="1"/>
</dbReference>
<sequence>MMDHVDAIMQVMEAAFDPAYGEAWNRRQVSDALAMPHTRYLLANAKGANPALPEDAVGFTMSRQAADEEELLLIAVAPNARGRGVGAALMRRFIACAGERGVNRLFLEMRDGNPAYALYEHHGFLPVGRRRDYYRSGSEGPFDAVTFSRAID</sequence>
<comment type="similarity">
    <text evidence="3">Belongs to the acetyltransferase family. RimI subfamily.</text>
</comment>
<feature type="domain" description="N-acetyltransferase" evidence="4">
    <location>
        <begin position="1"/>
        <end position="152"/>
    </location>
</feature>
<comment type="function">
    <text evidence="3">Acetylates the N-terminal alanine of ribosomal protein bS18.</text>
</comment>
<evidence type="ECO:0000256" key="2">
    <source>
        <dbReference type="ARBA" id="ARBA00023315"/>
    </source>
</evidence>
<reference evidence="5 6" key="1">
    <citation type="submission" date="2019-04" db="EMBL/GenBank/DDBJ databases">
        <title>Altererythrobacter aquimixticola sp. nov., isolated from sediment of junction between the ocean and a freshwater spring.</title>
        <authorList>
            <person name="Yoon J.-H."/>
        </authorList>
    </citation>
    <scope>NUCLEOTIDE SEQUENCE [LARGE SCALE GENOMIC DNA]</scope>
    <source>
        <strain evidence="5 6">SSKS-13</strain>
    </source>
</reference>
<dbReference type="RefSeq" id="WP_136693534.1">
    <property type="nucleotide sequence ID" value="NZ_SSHH01000002.1"/>
</dbReference>
<evidence type="ECO:0000259" key="4">
    <source>
        <dbReference type="PROSITE" id="PS51186"/>
    </source>
</evidence>
<comment type="caution">
    <text evidence="5">The sequence shown here is derived from an EMBL/GenBank/DDBJ whole genome shotgun (WGS) entry which is preliminary data.</text>
</comment>
<dbReference type="InterPro" id="IPR006464">
    <property type="entry name" value="AcTrfase_RimI/Ard1"/>
</dbReference>
<evidence type="ECO:0000256" key="1">
    <source>
        <dbReference type="ARBA" id="ARBA00022679"/>
    </source>
</evidence>
<evidence type="ECO:0000313" key="5">
    <source>
        <dbReference type="EMBL" id="TIX50514.1"/>
    </source>
</evidence>
<dbReference type="GO" id="GO:0008999">
    <property type="term" value="F:protein-N-terminal-alanine acetyltransferase activity"/>
    <property type="evidence" value="ECO:0007669"/>
    <property type="project" value="UniProtKB-EC"/>
</dbReference>
<dbReference type="Proteomes" id="UP000309389">
    <property type="component" value="Unassembled WGS sequence"/>
</dbReference>
<evidence type="ECO:0000313" key="6">
    <source>
        <dbReference type="Proteomes" id="UP000309389"/>
    </source>
</evidence>
<dbReference type="PANTHER" id="PTHR43877">
    <property type="entry name" value="AMINOALKYLPHOSPHONATE N-ACETYLTRANSFERASE-RELATED-RELATED"/>
    <property type="match status" value="1"/>
</dbReference>
<dbReference type="GO" id="GO:0005737">
    <property type="term" value="C:cytoplasm"/>
    <property type="evidence" value="ECO:0007669"/>
    <property type="project" value="UniProtKB-SubCell"/>
</dbReference>
<keyword evidence="2" id="KW-0012">Acyltransferase</keyword>
<dbReference type="InterPro" id="IPR050832">
    <property type="entry name" value="Bact_Acetyltransf"/>
</dbReference>
<gene>
    <name evidence="5" type="primary">rimI</name>
    <name evidence="5" type="ORF">E5222_09605</name>
</gene>
<name>A0A4T3F0Q1_9SPHN</name>
<comment type="subcellular location">
    <subcellularLocation>
        <location evidence="3">Cytoplasm</location>
    </subcellularLocation>
</comment>
<proteinExistence type="inferred from homology"/>
<comment type="catalytic activity">
    <reaction evidence="3">
        <text>N-terminal L-alanyl-[ribosomal protein bS18] + acetyl-CoA = N-terminal N(alpha)-acetyl-L-alanyl-[ribosomal protein bS18] + CoA + H(+)</text>
        <dbReference type="Rhea" id="RHEA:43756"/>
        <dbReference type="Rhea" id="RHEA-COMP:10676"/>
        <dbReference type="Rhea" id="RHEA-COMP:10677"/>
        <dbReference type="ChEBI" id="CHEBI:15378"/>
        <dbReference type="ChEBI" id="CHEBI:57287"/>
        <dbReference type="ChEBI" id="CHEBI:57288"/>
        <dbReference type="ChEBI" id="CHEBI:64718"/>
        <dbReference type="ChEBI" id="CHEBI:83683"/>
        <dbReference type="EC" id="2.3.1.266"/>
    </reaction>
</comment>
<protein>
    <recommendedName>
        <fullName evidence="3">[Ribosomal protein bS18]-alanine N-acetyltransferase</fullName>
        <ecNumber evidence="3">2.3.1.266</ecNumber>
    </recommendedName>
</protein>
<keyword evidence="1 5" id="KW-0808">Transferase</keyword>
<dbReference type="Gene3D" id="3.40.630.30">
    <property type="match status" value="1"/>
</dbReference>
<dbReference type="OrthoDB" id="9804026at2"/>
<dbReference type="SUPFAM" id="SSF55729">
    <property type="entry name" value="Acyl-CoA N-acyltransferases (Nat)"/>
    <property type="match status" value="1"/>
</dbReference>